<comment type="caution">
    <text evidence="3">The sequence shown here is derived from an EMBL/GenBank/DDBJ whole genome shotgun (WGS) entry which is preliminary data.</text>
</comment>
<keyword evidence="2" id="KW-1133">Transmembrane helix</keyword>
<gene>
    <name evidence="3" type="ORF">DZF98_07915</name>
</gene>
<keyword evidence="2" id="KW-0812">Transmembrane</keyword>
<evidence type="ECO:0000313" key="4">
    <source>
        <dbReference type="Proteomes" id="UP000265355"/>
    </source>
</evidence>
<keyword evidence="4" id="KW-1185">Reference proteome</keyword>
<name>A0ABX9N5X1_9MICO</name>
<evidence type="ECO:0000256" key="1">
    <source>
        <dbReference type="SAM" id="MobiDB-lite"/>
    </source>
</evidence>
<feature type="transmembrane region" description="Helical" evidence="2">
    <location>
        <begin position="180"/>
        <end position="207"/>
    </location>
</feature>
<evidence type="ECO:0000256" key="2">
    <source>
        <dbReference type="SAM" id="Phobius"/>
    </source>
</evidence>
<sequence length="229" mass="23348">MTATGVTPAQAASHTTGSAATAGPTIPPALAASVRAGTAEDDIRSGRITVDQLADAAEVASGAARGLSPAARAAERAQLVRETTEQVAELRLSRPEQSVETIAVVADASGRLVATVPGRGAVALDASSGASATAASPSDPLVASDSWRSFWHHITHPSIVLSISPTVAKIIFASAASLEVGALCAVAGAIACAFIGAAGTAFTTWLLNSRWAEKGFWLHLPDYWESRPR</sequence>
<dbReference type="RefSeq" id="WP_119373038.1">
    <property type="nucleotide sequence ID" value="NZ_CP040792.1"/>
</dbReference>
<accession>A0ABX9N5X1</accession>
<feature type="region of interest" description="Disordered" evidence="1">
    <location>
        <begin position="1"/>
        <end position="25"/>
    </location>
</feature>
<proteinExistence type="predicted"/>
<keyword evidence="2" id="KW-0472">Membrane</keyword>
<dbReference type="EMBL" id="QWEE01000106">
    <property type="protein sequence ID" value="RII92096.1"/>
    <property type="molecule type" value="Genomic_DNA"/>
</dbReference>
<feature type="compositionally biased region" description="Low complexity" evidence="1">
    <location>
        <begin position="9"/>
        <end position="25"/>
    </location>
</feature>
<reference evidence="3 4" key="1">
    <citation type="submission" date="2018-08" db="EMBL/GenBank/DDBJ databases">
        <title>Genome Sequence of Clavibacter michiganensis Subspecies type strains, and the Atypical Peach-Colored Strains Isolated from Tomato.</title>
        <authorList>
            <person name="Osdaghi E."/>
            <person name="Portier P."/>
            <person name="Briand M."/>
            <person name="Jacques M.-A."/>
        </authorList>
    </citation>
    <scope>NUCLEOTIDE SEQUENCE [LARGE SCALE GENOMIC DNA]</scope>
    <source>
        <strain evidence="3 4">CFBP 8216</strain>
    </source>
</reference>
<evidence type="ECO:0000313" key="3">
    <source>
        <dbReference type="EMBL" id="RII92096.1"/>
    </source>
</evidence>
<organism evidence="3 4">
    <name type="scientific">Clavibacter californiensis</name>
    <dbReference type="NCBI Taxonomy" id="1401995"/>
    <lineage>
        <taxon>Bacteria</taxon>
        <taxon>Bacillati</taxon>
        <taxon>Actinomycetota</taxon>
        <taxon>Actinomycetes</taxon>
        <taxon>Micrococcales</taxon>
        <taxon>Microbacteriaceae</taxon>
        <taxon>Clavibacter</taxon>
    </lineage>
</organism>
<dbReference type="Proteomes" id="UP000265355">
    <property type="component" value="Unassembled WGS sequence"/>
</dbReference>
<protein>
    <submittedName>
        <fullName evidence="3">Uncharacterized protein</fullName>
    </submittedName>
</protein>